<dbReference type="GeneID" id="28970116"/>
<keyword evidence="2" id="KW-1133">Transmembrane helix</keyword>
<keyword evidence="2" id="KW-0812">Transmembrane</keyword>
<dbReference type="RefSeq" id="XP_065825564.1">
    <property type="nucleotide sequence ID" value="XM_065969492.1"/>
</dbReference>
<evidence type="ECO:0000256" key="1">
    <source>
        <dbReference type="SAM" id="MobiDB-lite"/>
    </source>
</evidence>
<feature type="region of interest" description="Disordered" evidence="1">
    <location>
        <begin position="241"/>
        <end position="279"/>
    </location>
</feature>
<evidence type="ECO:0000256" key="2">
    <source>
        <dbReference type="SAM" id="Phobius"/>
    </source>
</evidence>
<organism evidence="3 4">
    <name type="scientific">Kwoniella dejecticola CBS 10117</name>
    <dbReference type="NCBI Taxonomy" id="1296121"/>
    <lineage>
        <taxon>Eukaryota</taxon>
        <taxon>Fungi</taxon>
        <taxon>Dikarya</taxon>
        <taxon>Basidiomycota</taxon>
        <taxon>Agaricomycotina</taxon>
        <taxon>Tremellomycetes</taxon>
        <taxon>Tremellales</taxon>
        <taxon>Cryptococcaceae</taxon>
        <taxon>Kwoniella</taxon>
    </lineage>
</organism>
<feature type="transmembrane region" description="Helical" evidence="2">
    <location>
        <begin position="111"/>
        <end position="131"/>
    </location>
</feature>
<name>A0AAJ8KVA4_9TREE</name>
<accession>A0AAJ8KVA4</accession>
<evidence type="ECO:0000313" key="3">
    <source>
        <dbReference type="EMBL" id="WWC64406.1"/>
    </source>
</evidence>
<sequence length="279" mass="31166">MTSCRAKIASPPSWFIVLTKIAVPFLAVLTILFLLLPGVSGPQTGFYWLRVEYRNRDQNNTSVGGTKSDPSGFRDTGDVWDLGGLGVCKVGEECQAVTSPPAYFKPIQQVLQLHLAIAVIFFIISWFSFVLCKFPQATISRRWGAILPLFGPLFTSIVLIADRCIAHALEIKEGVQSEQKVGVLWLGTTSFVLSVLWCTFAELQVMYSRIELAESERQRPAKEAEAELGIAERTVQAAAALWPWKGSRREARRHDRQRQSQGGKSSSKNKSKRSYSTRR</sequence>
<feature type="transmembrane region" description="Helical" evidence="2">
    <location>
        <begin position="181"/>
        <end position="200"/>
    </location>
</feature>
<keyword evidence="4" id="KW-1185">Reference proteome</keyword>
<dbReference type="KEGG" id="kdj:28970116"/>
<feature type="transmembrane region" description="Helical" evidence="2">
    <location>
        <begin position="12"/>
        <end position="36"/>
    </location>
</feature>
<dbReference type="Proteomes" id="UP000078595">
    <property type="component" value="Chromosome 9"/>
</dbReference>
<evidence type="ECO:0000313" key="4">
    <source>
        <dbReference type="Proteomes" id="UP000078595"/>
    </source>
</evidence>
<reference evidence="3" key="1">
    <citation type="submission" date="2013-07" db="EMBL/GenBank/DDBJ databases">
        <authorList>
            <consortium name="The Broad Institute Genome Sequencing Platform"/>
            <person name="Cuomo C."/>
            <person name="Litvintseva A."/>
            <person name="Chen Y."/>
            <person name="Heitman J."/>
            <person name="Sun S."/>
            <person name="Springer D."/>
            <person name="Dromer F."/>
            <person name="Young S.K."/>
            <person name="Zeng Q."/>
            <person name="Gargeya S."/>
            <person name="Fitzgerald M."/>
            <person name="Abouelleil A."/>
            <person name="Alvarado L."/>
            <person name="Berlin A.M."/>
            <person name="Chapman S.B."/>
            <person name="Dewar J."/>
            <person name="Goldberg J."/>
            <person name="Griggs A."/>
            <person name="Gujja S."/>
            <person name="Hansen M."/>
            <person name="Howarth C."/>
            <person name="Imamovic A."/>
            <person name="Larimer J."/>
            <person name="McCowan C."/>
            <person name="Murphy C."/>
            <person name="Pearson M."/>
            <person name="Priest M."/>
            <person name="Roberts A."/>
            <person name="Saif S."/>
            <person name="Shea T."/>
            <person name="Sykes S."/>
            <person name="Wortman J."/>
            <person name="Nusbaum C."/>
            <person name="Birren B."/>
        </authorList>
    </citation>
    <scope>NUCLEOTIDE SEQUENCE</scope>
    <source>
        <strain evidence="3">CBS 10117</strain>
    </source>
</reference>
<gene>
    <name evidence="3" type="ORF">I303_107016</name>
</gene>
<feature type="compositionally biased region" description="Basic residues" evidence="1">
    <location>
        <begin position="267"/>
        <end position="279"/>
    </location>
</feature>
<reference evidence="3" key="2">
    <citation type="submission" date="2024-02" db="EMBL/GenBank/DDBJ databases">
        <title>Comparative genomics of Cryptococcus and Kwoniella reveals pathogenesis evolution and contrasting modes of karyotype evolution via chromosome fusion or intercentromeric recombination.</title>
        <authorList>
            <person name="Coelho M.A."/>
            <person name="David-Palma M."/>
            <person name="Shea T."/>
            <person name="Bowers K."/>
            <person name="McGinley-Smith S."/>
            <person name="Mohammad A.W."/>
            <person name="Gnirke A."/>
            <person name="Yurkov A.M."/>
            <person name="Nowrousian M."/>
            <person name="Sun S."/>
            <person name="Cuomo C.A."/>
            <person name="Heitman J."/>
        </authorList>
    </citation>
    <scope>NUCLEOTIDE SEQUENCE</scope>
    <source>
        <strain evidence="3">CBS 10117</strain>
    </source>
</reference>
<proteinExistence type="predicted"/>
<keyword evidence="2" id="KW-0472">Membrane</keyword>
<feature type="transmembrane region" description="Helical" evidence="2">
    <location>
        <begin position="143"/>
        <end position="161"/>
    </location>
</feature>
<protein>
    <submittedName>
        <fullName evidence="3">Uncharacterized protein</fullName>
    </submittedName>
</protein>
<dbReference type="EMBL" id="CP144538">
    <property type="protein sequence ID" value="WWC64406.1"/>
    <property type="molecule type" value="Genomic_DNA"/>
</dbReference>
<dbReference type="AlphaFoldDB" id="A0AAJ8KVA4"/>